<dbReference type="Proteomes" id="UP000007800">
    <property type="component" value="Unassembled WGS sequence"/>
</dbReference>
<evidence type="ECO:0000313" key="8">
    <source>
        <dbReference type="Proteomes" id="UP000007800"/>
    </source>
</evidence>
<dbReference type="Pfam" id="PF08016">
    <property type="entry name" value="PKD_channel"/>
    <property type="match status" value="1"/>
</dbReference>
<dbReference type="AlphaFoldDB" id="C5KB06"/>
<feature type="domain" description="Polycystin cation channel PKD1/PKD2" evidence="6">
    <location>
        <begin position="179"/>
        <end position="262"/>
    </location>
</feature>
<evidence type="ECO:0000256" key="5">
    <source>
        <dbReference type="SAM" id="Phobius"/>
    </source>
</evidence>
<comment type="subcellular location">
    <subcellularLocation>
        <location evidence="1">Membrane</location>
        <topology evidence="1">Multi-pass membrane protein</topology>
    </subcellularLocation>
</comment>
<dbReference type="RefSeq" id="XP_002786536.1">
    <property type="nucleotide sequence ID" value="XM_002786490.1"/>
</dbReference>
<dbReference type="GeneID" id="9049482"/>
<accession>C5KB06</accession>
<evidence type="ECO:0000256" key="2">
    <source>
        <dbReference type="ARBA" id="ARBA00022692"/>
    </source>
</evidence>
<proteinExistence type="predicted"/>
<reference evidence="7 8" key="1">
    <citation type="submission" date="2008-07" db="EMBL/GenBank/DDBJ databases">
        <authorList>
            <person name="El-Sayed N."/>
            <person name="Caler E."/>
            <person name="Inman J."/>
            <person name="Amedeo P."/>
            <person name="Hass B."/>
            <person name="Wortman J."/>
        </authorList>
    </citation>
    <scope>NUCLEOTIDE SEQUENCE [LARGE SCALE GENOMIC DNA]</scope>
    <source>
        <strain evidence="8">ATCC 50983 / TXsc</strain>
    </source>
</reference>
<gene>
    <name evidence="7" type="ORF">Pmar_PMAR005242</name>
</gene>
<feature type="transmembrane region" description="Helical" evidence="5">
    <location>
        <begin position="214"/>
        <end position="236"/>
    </location>
</feature>
<protein>
    <recommendedName>
        <fullName evidence="6">Polycystin cation channel PKD1/PKD2 domain-containing protein</fullName>
    </recommendedName>
</protein>
<keyword evidence="4 5" id="KW-0472">Membrane</keyword>
<feature type="transmembrane region" description="Helical" evidence="5">
    <location>
        <begin position="126"/>
        <end position="152"/>
    </location>
</feature>
<dbReference type="EMBL" id="GG671811">
    <property type="protein sequence ID" value="EER18332.1"/>
    <property type="molecule type" value="Genomic_DNA"/>
</dbReference>
<evidence type="ECO:0000256" key="1">
    <source>
        <dbReference type="ARBA" id="ARBA00004141"/>
    </source>
</evidence>
<dbReference type="InterPro" id="IPR013122">
    <property type="entry name" value="PKD1_2_channel"/>
</dbReference>
<keyword evidence="2 5" id="KW-0812">Transmembrane</keyword>
<evidence type="ECO:0000256" key="4">
    <source>
        <dbReference type="ARBA" id="ARBA00023136"/>
    </source>
</evidence>
<evidence type="ECO:0000259" key="6">
    <source>
        <dbReference type="Pfam" id="PF08016"/>
    </source>
</evidence>
<organism evidence="8">
    <name type="scientific">Perkinsus marinus (strain ATCC 50983 / TXsc)</name>
    <dbReference type="NCBI Taxonomy" id="423536"/>
    <lineage>
        <taxon>Eukaryota</taxon>
        <taxon>Sar</taxon>
        <taxon>Alveolata</taxon>
        <taxon>Perkinsozoa</taxon>
        <taxon>Perkinsea</taxon>
        <taxon>Perkinsida</taxon>
        <taxon>Perkinsidae</taxon>
        <taxon>Perkinsus</taxon>
    </lineage>
</organism>
<dbReference type="InParanoid" id="C5KB06"/>
<name>C5KB06_PERM5</name>
<dbReference type="GO" id="GO:0016020">
    <property type="term" value="C:membrane"/>
    <property type="evidence" value="ECO:0007669"/>
    <property type="project" value="UniProtKB-SubCell"/>
</dbReference>
<sequence length="270" mass="30616">MKYGLPFEDFISGRDLDGTDARTHHKGICLLGPPLLTQHATFPTRQYCDGITGEILDLIEDQQLSKLNDNNSYPGLSFLCRSGDVQGYLREIELDPHIVDIASTDIRLLAPFYSQPVRLLRQPRRMAGWVTSVVLAYVTCIYLLAIDFASLIRKTGSGGFTKAAIIHYHRLREWLEFAVQICLYSILTRMIASMSAHPRVALFTNTLRSAQSEIVNFSLSFAVLYFGLGLIAWLSFGGIMDEFSTYSATLWTQFYILSSGQWFDSWENDW</sequence>
<keyword evidence="8" id="KW-1185">Reference proteome</keyword>
<dbReference type="OrthoDB" id="428585at2759"/>
<keyword evidence="3 5" id="KW-1133">Transmembrane helix</keyword>
<evidence type="ECO:0000256" key="3">
    <source>
        <dbReference type="ARBA" id="ARBA00022989"/>
    </source>
</evidence>
<evidence type="ECO:0000313" key="7">
    <source>
        <dbReference type="EMBL" id="EER18332.1"/>
    </source>
</evidence>